<proteinExistence type="predicted"/>
<evidence type="ECO:0000256" key="1">
    <source>
        <dbReference type="SAM" id="Phobius"/>
    </source>
</evidence>
<dbReference type="EMBL" id="BK032682">
    <property type="protein sequence ID" value="DAF54875.1"/>
    <property type="molecule type" value="Genomic_DNA"/>
</dbReference>
<feature type="transmembrane region" description="Helical" evidence="1">
    <location>
        <begin position="12"/>
        <end position="31"/>
    </location>
</feature>
<keyword evidence="1" id="KW-1133">Transmembrane helix</keyword>
<organism evidence="2">
    <name type="scientific">Siphoviridae sp. ctqPo10</name>
    <dbReference type="NCBI Taxonomy" id="2827948"/>
    <lineage>
        <taxon>Viruses</taxon>
        <taxon>Duplodnaviria</taxon>
        <taxon>Heunggongvirae</taxon>
        <taxon>Uroviricota</taxon>
        <taxon>Caudoviricetes</taxon>
    </lineage>
</organism>
<accession>A0A8S5SVT1</accession>
<keyword evidence="1" id="KW-0812">Transmembrane</keyword>
<sequence length="37" mass="4377">MDLFNVVKESFTMMWVALLLCNFVVSYRVIISLCDYI</sequence>
<reference evidence="2" key="1">
    <citation type="journal article" date="2021" name="Proc. Natl. Acad. Sci. U.S.A.">
        <title>A Catalog of Tens of Thousands of Viruses from Human Metagenomes Reveals Hidden Associations with Chronic Diseases.</title>
        <authorList>
            <person name="Tisza M.J."/>
            <person name="Buck C.B."/>
        </authorList>
    </citation>
    <scope>NUCLEOTIDE SEQUENCE</scope>
    <source>
        <strain evidence="2">CtqPo10</strain>
    </source>
</reference>
<evidence type="ECO:0000313" key="2">
    <source>
        <dbReference type="EMBL" id="DAF54875.1"/>
    </source>
</evidence>
<protein>
    <submittedName>
        <fullName evidence="2">Uncharacterized protein</fullName>
    </submittedName>
</protein>
<name>A0A8S5SVT1_9CAUD</name>
<keyword evidence="1" id="KW-0472">Membrane</keyword>